<evidence type="ECO:0000313" key="3">
    <source>
        <dbReference type="EMBL" id="NYH51049.1"/>
    </source>
</evidence>
<dbReference type="InterPro" id="IPR005039">
    <property type="entry name" value="Ant_C"/>
</dbReference>
<accession>A0A7Z0BJ63</accession>
<comment type="caution">
    <text evidence="3">The sequence shown here is derived from an EMBL/GenBank/DDBJ whole genome shotgun (WGS) entry which is preliminary data.</text>
</comment>
<dbReference type="Proteomes" id="UP000584931">
    <property type="component" value="Unassembled WGS sequence"/>
</dbReference>
<evidence type="ECO:0000256" key="1">
    <source>
        <dbReference type="SAM" id="MobiDB-lite"/>
    </source>
</evidence>
<reference evidence="3 4" key="1">
    <citation type="submission" date="2020-07" db="EMBL/GenBank/DDBJ databases">
        <title>Sequencing the genomes of 1000 actinobacteria strains.</title>
        <authorList>
            <person name="Klenk H.-P."/>
        </authorList>
    </citation>
    <scope>NUCLEOTIDE SEQUENCE [LARGE SCALE GENOMIC DNA]</scope>
    <source>
        <strain evidence="3 4">DSM 45278</strain>
    </source>
</reference>
<dbReference type="EMBL" id="JACCHL010000001">
    <property type="protein sequence ID" value="NYH51049.1"/>
    <property type="molecule type" value="Genomic_DNA"/>
</dbReference>
<evidence type="ECO:0000259" key="2">
    <source>
        <dbReference type="Pfam" id="PF03374"/>
    </source>
</evidence>
<dbReference type="AlphaFoldDB" id="A0A7Z0BJ63"/>
<dbReference type="RefSeq" id="WP_227014795.1">
    <property type="nucleotide sequence ID" value="NZ_JACCHL010000001.1"/>
</dbReference>
<gene>
    <name evidence="3" type="ORF">HNR06_000638</name>
</gene>
<feature type="domain" description="Antirepressor protein C-terminal" evidence="2">
    <location>
        <begin position="80"/>
        <end position="184"/>
    </location>
</feature>
<dbReference type="GO" id="GO:0003677">
    <property type="term" value="F:DNA binding"/>
    <property type="evidence" value="ECO:0007669"/>
    <property type="project" value="InterPro"/>
</dbReference>
<protein>
    <recommendedName>
        <fullName evidence="2">Antirepressor protein C-terminal domain-containing protein</fullName>
    </recommendedName>
</protein>
<feature type="region of interest" description="Disordered" evidence="1">
    <location>
        <begin position="1"/>
        <end position="31"/>
    </location>
</feature>
<evidence type="ECO:0000313" key="4">
    <source>
        <dbReference type="Proteomes" id="UP000584931"/>
    </source>
</evidence>
<organism evidence="3 4">
    <name type="scientific">Nocardiopsis sinuspersici</name>
    <dbReference type="NCBI Taxonomy" id="501010"/>
    <lineage>
        <taxon>Bacteria</taxon>
        <taxon>Bacillati</taxon>
        <taxon>Actinomycetota</taxon>
        <taxon>Actinomycetes</taxon>
        <taxon>Streptosporangiales</taxon>
        <taxon>Nocardiopsidaceae</taxon>
        <taxon>Nocardiopsis</taxon>
    </lineage>
</organism>
<name>A0A7Z0BJ63_9ACTN</name>
<feature type="compositionally biased region" description="Basic and acidic residues" evidence="1">
    <location>
        <begin position="1"/>
        <end position="12"/>
    </location>
</feature>
<dbReference type="Pfam" id="PF03374">
    <property type="entry name" value="ANT"/>
    <property type="match status" value="1"/>
</dbReference>
<sequence>MRNTEHGPDESGGRVSGPFQEPRAAVEEATGRAAAPAALALVPSGVDLDSMPSEALESIGRLGEAISAAARQALEARAAAGEPASAARAWNVLVSADGDYSVREAAHILNRDPGISTGQRRLFSFIRAEGMVSSGTDVPKAGHERHLRLRPVSYSHPRTGRRVSARPQLRVTAEGLRYLHQRLGGPARPAADEAA</sequence>
<proteinExistence type="predicted"/>